<feature type="transmembrane region" description="Helical" evidence="12">
    <location>
        <begin position="236"/>
        <end position="257"/>
    </location>
</feature>
<organism evidence="16 17">
    <name type="scientific">Gordonibacter urolithinfaciens</name>
    <dbReference type="NCBI Taxonomy" id="1335613"/>
    <lineage>
        <taxon>Bacteria</taxon>
        <taxon>Bacillati</taxon>
        <taxon>Actinomycetota</taxon>
        <taxon>Coriobacteriia</taxon>
        <taxon>Eggerthellales</taxon>
        <taxon>Eggerthellaceae</taxon>
        <taxon>Gordonibacter</taxon>
    </lineage>
</organism>
<keyword evidence="9 16" id="KW-0418">Kinase</keyword>
<dbReference type="CDD" id="cd06225">
    <property type="entry name" value="HAMP"/>
    <property type="match status" value="1"/>
</dbReference>
<accession>A0A423UML0</accession>
<evidence type="ECO:0000256" key="1">
    <source>
        <dbReference type="ARBA" id="ARBA00000085"/>
    </source>
</evidence>
<dbReference type="Proteomes" id="UP000285258">
    <property type="component" value="Unassembled WGS sequence"/>
</dbReference>
<dbReference type="PANTHER" id="PTHR44936:SF10">
    <property type="entry name" value="SENSOR PROTEIN RSTB"/>
    <property type="match status" value="1"/>
</dbReference>
<dbReference type="EC" id="2.7.13.3" evidence="3"/>
<protein>
    <recommendedName>
        <fullName evidence="3">histidine kinase</fullName>
        <ecNumber evidence="3">2.7.13.3</ecNumber>
    </recommendedName>
</protein>
<reference evidence="17" key="1">
    <citation type="submission" date="2018-05" db="EMBL/GenBank/DDBJ databases">
        <title>Genome Sequencing of selected type strains of the family Eggerthellaceae.</title>
        <authorList>
            <person name="Danylec N."/>
            <person name="Stoll D.A."/>
            <person name="Doetsch A."/>
            <person name="Huch M."/>
        </authorList>
    </citation>
    <scope>NUCLEOTIDE SEQUENCE [LARGE SCALE GENOMIC DNA]</scope>
    <source>
        <strain evidence="17">DSM 27213</strain>
    </source>
</reference>
<dbReference type="SMART" id="SM00387">
    <property type="entry name" value="HATPase_c"/>
    <property type="match status" value="1"/>
</dbReference>
<dbReference type="Proteomes" id="UP000462865">
    <property type="component" value="Unassembled WGS sequence"/>
</dbReference>
<keyword evidence="10" id="KW-0067">ATP-binding</keyword>
<evidence type="ECO:0000259" key="13">
    <source>
        <dbReference type="PROSITE" id="PS50109"/>
    </source>
</evidence>
<evidence type="ECO:0000256" key="7">
    <source>
        <dbReference type="ARBA" id="ARBA00022692"/>
    </source>
</evidence>
<dbReference type="Gene3D" id="3.30.565.10">
    <property type="entry name" value="Histidine kinase-like ATPase, C-terminal domain"/>
    <property type="match status" value="1"/>
</dbReference>
<reference evidence="16" key="2">
    <citation type="journal article" date="2019" name="Int. J. Syst. Evol. Microbiol.">
        <title>Gordonibacter faecihominis is a later heterotypic synonym of Gordonibacter urolithinfaciens.</title>
        <authorList>
            <person name="Danylec N."/>
            <person name="Stoll D.A."/>
            <person name="Huch M."/>
        </authorList>
    </citation>
    <scope>NUCLEOTIDE SEQUENCE</scope>
    <source>
        <strain evidence="16">DSM 27213</strain>
    </source>
</reference>
<evidence type="ECO:0000256" key="3">
    <source>
        <dbReference type="ARBA" id="ARBA00012438"/>
    </source>
</evidence>
<evidence type="ECO:0000313" key="16">
    <source>
        <dbReference type="EMBL" id="ROT91226.1"/>
    </source>
</evidence>
<dbReference type="SUPFAM" id="SSF55874">
    <property type="entry name" value="ATPase domain of HSP90 chaperone/DNA topoisomerase II/histidine kinase"/>
    <property type="match status" value="1"/>
</dbReference>
<evidence type="ECO:0000313" key="18">
    <source>
        <dbReference type="Proteomes" id="UP000462865"/>
    </source>
</evidence>
<dbReference type="Gene3D" id="6.10.340.10">
    <property type="match status" value="1"/>
</dbReference>
<comment type="catalytic activity">
    <reaction evidence="1">
        <text>ATP + protein L-histidine = ADP + protein N-phospho-L-histidine.</text>
        <dbReference type="EC" id="2.7.13.3"/>
    </reaction>
</comment>
<dbReference type="GO" id="GO:0005524">
    <property type="term" value="F:ATP binding"/>
    <property type="evidence" value="ECO:0007669"/>
    <property type="project" value="UniProtKB-KW"/>
</dbReference>
<dbReference type="SMART" id="SM00304">
    <property type="entry name" value="HAMP"/>
    <property type="match status" value="2"/>
</dbReference>
<dbReference type="Pfam" id="PF02518">
    <property type="entry name" value="HATPase_c"/>
    <property type="match status" value="1"/>
</dbReference>
<dbReference type="GO" id="GO:0005886">
    <property type="term" value="C:plasma membrane"/>
    <property type="evidence" value="ECO:0007669"/>
    <property type="project" value="UniProtKB-SubCell"/>
</dbReference>
<dbReference type="PANTHER" id="PTHR44936">
    <property type="entry name" value="SENSOR PROTEIN CREC"/>
    <property type="match status" value="1"/>
</dbReference>
<dbReference type="SMART" id="SM00388">
    <property type="entry name" value="HisKA"/>
    <property type="match status" value="1"/>
</dbReference>
<evidence type="ECO:0000256" key="10">
    <source>
        <dbReference type="ARBA" id="ARBA00022840"/>
    </source>
</evidence>
<dbReference type="Pfam" id="PF00512">
    <property type="entry name" value="HisKA"/>
    <property type="match status" value="1"/>
</dbReference>
<dbReference type="InterPro" id="IPR003594">
    <property type="entry name" value="HATPase_dom"/>
</dbReference>
<dbReference type="InterPro" id="IPR036097">
    <property type="entry name" value="HisK_dim/P_sf"/>
</dbReference>
<dbReference type="GO" id="GO:0000155">
    <property type="term" value="F:phosphorelay sensor kinase activity"/>
    <property type="evidence" value="ECO:0007669"/>
    <property type="project" value="InterPro"/>
</dbReference>
<dbReference type="InterPro" id="IPR050980">
    <property type="entry name" value="2C_sensor_his_kinase"/>
</dbReference>
<dbReference type="InterPro" id="IPR036890">
    <property type="entry name" value="HATPase_C_sf"/>
</dbReference>
<proteinExistence type="predicted"/>
<evidence type="ECO:0000256" key="8">
    <source>
        <dbReference type="ARBA" id="ARBA00022741"/>
    </source>
</evidence>
<feature type="transmembrane region" description="Helical" evidence="12">
    <location>
        <begin position="36"/>
        <end position="61"/>
    </location>
</feature>
<comment type="caution">
    <text evidence="16">The sequence shown here is derived from an EMBL/GenBank/DDBJ whole genome shotgun (WGS) entry which is preliminary data.</text>
</comment>
<reference evidence="16" key="3">
    <citation type="journal article" date="2019" name="Microbiol. Resour. Announc.">
        <title>Draft Genome Sequences of Type Strains of Gordonibacter faecihominis, Paraeggerthella hongkongensis, Parvibacter caecicola,Slackia equolifaciens, Slackia faecicanis, and Slackia isoflavoniconvertens.</title>
        <authorList>
            <person name="Danylec N."/>
            <person name="Stoll D.A."/>
            <person name="Dotsch A."/>
            <person name="Huch M."/>
        </authorList>
    </citation>
    <scope>NUCLEOTIDE SEQUENCE</scope>
    <source>
        <strain evidence="16">DSM 27213</strain>
    </source>
</reference>
<dbReference type="EMBL" id="WKZA01000001">
    <property type="protein sequence ID" value="MSA93565.1"/>
    <property type="molecule type" value="Genomic_DNA"/>
</dbReference>
<evidence type="ECO:0000313" key="17">
    <source>
        <dbReference type="Proteomes" id="UP000285258"/>
    </source>
</evidence>
<evidence type="ECO:0000256" key="2">
    <source>
        <dbReference type="ARBA" id="ARBA00004651"/>
    </source>
</evidence>
<dbReference type="PROSITE" id="PS50885">
    <property type="entry name" value="HAMP"/>
    <property type="match status" value="1"/>
</dbReference>
<feature type="domain" description="Histidine kinase" evidence="13">
    <location>
        <begin position="330"/>
        <end position="568"/>
    </location>
</feature>
<keyword evidence="12" id="KW-0472">Membrane</keyword>
<evidence type="ECO:0000256" key="4">
    <source>
        <dbReference type="ARBA" id="ARBA00022475"/>
    </source>
</evidence>
<keyword evidence="4" id="KW-1003">Cell membrane</keyword>
<dbReference type="CDD" id="cd00075">
    <property type="entry name" value="HATPase"/>
    <property type="match status" value="1"/>
</dbReference>
<sequence>MPTHPGGPSGAAAPARSGRIARLRERWRNASLKTSFMGYMLVFLVAALVLSSVTASVFAALQNEVTADAYETSGLYLYDTGTNALVPARSLAIDQEGNELFVQRADDGREPLPIDNPPASLLVESAQSYPYAYRVETGEGGDLVLEGYLADSSELSAFEGEEGIAVQDVPAYDARARKLFDEWAAKNPDNPYRAFLDTETGSDASESSQFGDLLVSPIGYYAHTVPSEDARALSTLFGLLTFLMFPLWFGACIFAAARRFYRMRLAPGFSTLDAAAAKIADQDLDFSVSYGRSDELGRLAASFEAMRTSLAASQRALWRTAEERKRLNAAFAHDLRTPLTILKGKVELLEAHLQAGDASPEQLASSAASLAAQVERLERYVAAMSGLQKLEDRAVRPDAQPFDAVADAVEDIGRSLCAQAGGTRATVEAGKAPAGNRSTGPHVAFALSISARCNVERPVLGVDRSLVEEVAENLVGNAARFADGRVDARLDVRDGLLVLAVEDDGPGFSPAALERGCAPFFSETPSKDHFGLGLNIAALLCDKHGGDLALENRAEGGARATARFALIFPAVDSQ</sequence>
<dbReference type="AlphaFoldDB" id="A0A423UML0"/>
<dbReference type="InterPro" id="IPR003661">
    <property type="entry name" value="HisK_dim/P_dom"/>
</dbReference>
<dbReference type="SUPFAM" id="SSF47384">
    <property type="entry name" value="Homodimeric domain of signal transducing histidine kinase"/>
    <property type="match status" value="1"/>
</dbReference>
<reference evidence="15 18" key="4">
    <citation type="journal article" date="2019" name="Nat. Med.">
        <title>A library of human gut bacterial isolates paired with longitudinal multiomics data enables mechanistic microbiome research.</title>
        <authorList>
            <person name="Poyet M."/>
            <person name="Groussin M."/>
            <person name="Gibbons S.M."/>
            <person name="Avila-Pacheco J."/>
            <person name="Jiang X."/>
            <person name="Kearney S.M."/>
            <person name="Perrotta A.R."/>
            <person name="Berdy B."/>
            <person name="Zhao S."/>
            <person name="Lieberman T.D."/>
            <person name="Swanson P.K."/>
            <person name="Smith M."/>
            <person name="Roesemann S."/>
            <person name="Alexander J.E."/>
            <person name="Rich S.A."/>
            <person name="Livny J."/>
            <person name="Vlamakis H."/>
            <person name="Clish C."/>
            <person name="Bullock K."/>
            <person name="Deik A."/>
            <person name="Scott J."/>
            <person name="Pierce K.A."/>
            <person name="Xavier R.J."/>
            <person name="Alm E.J."/>
        </authorList>
    </citation>
    <scope>NUCLEOTIDE SEQUENCE [LARGE SCALE GENOMIC DNA]</scope>
    <source>
        <strain evidence="15 18">BIOML-A1</strain>
    </source>
</reference>
<dbReference type="InterPro" id="IPR003660">
    <property type="entry name" value="HAMP_dom"/>
</dbReference>
<dbReference type="EMBL" id="QIBW01000003">
    <property type="protein sequence ID" value="ROT91226.1"/>
    <property type="molecule type" value="Genomic_DNA"/>
</dbReference>
<evidence type="ECO:0000256" key="6">
    <source>
        <dbReference type="ARBA" id="ARBA00022679"/>
    </source>
</evidence>
<comment type="subcellular location">
    <subcellularLocation>
        <location evidence="2">Cell membrane</location>
        <topology evidence="2">Multi-pass membrane protein</topology>
    </subcellularLocation>
</comment>
<evidence type="ECO:0000256" key="9">
    <source>
        <dbReference type="ARBA" id="ARBA00022777"/>
    </source>
</evidence>
<evidence type="ECO:0000313" key="15">
    <source>
        <dbReference type="EMBL" id="MSA93565.1"/>
    </source>
</evidence>
<keyword evidence="6" id="KW-0808">Transferase</keyword>
<dbReference type="CDD" id="cd00082">
    <property type="entry name" value="HisKA"/>
    <property type="match status" value="1"/>
</dbReference>
<keyword evidence="7 12" id="KW-0812">Transmembrane</keyword>
<keyword evidence="11 12" id="KW-1133">Transmembrane helix</keyword>
<dbReference type="Gene3D" id="1.10.287.130">
    <property type="match status" value="1"/>
</dbReference>
<evidence type="ECO:0000256" key="12">
    <source>
        <dbReference type="SAM" id="Phobius"/>
    </source>
</evidence>
<feature type="domain" description="HAMP" evidence="14">
    <location>
        <begin position="272"/>
        <end position="315"/>
    </location>
</feature>
<evidence type="ECO:0000256" key="11">
    <source>
        <dbReference type="ARBA" id="ARBA00022989"/>
    </source>
</evidence>
<gene>
    <name evidence="16" type="ORF">DMP12_03400</name>
    <name evidence="15" type="ORF">GKG38_00440</name>
</gene>
<evidence type="ECO:0000259" key="14">
    <source>
        <dbReference type="PROSITE" id="PS50885"/>
    </source>
</evidence>
<evidence type="ECO:0000256" key="5">
    <source>
        <dbReference type="ARBA" id="ARBA00022553"/>
    </source>
</evidence>
<dbReference type="Pfam" id="PF00672">
    <property type="entry name" value="HAMP"/>
    <property type="match status" value="1"/>
</dbReference>
<dbReference type="PROSITE" id="PS50109">
    <property type="entry name" value="HIS_KIN"/>
    <property type="match status" value="1"/>
</dbReference>
<keyword evidence="8" id="KW-0547">Nucleotide-binding</keyword>
<keyword evidence="5" id="KW-0597">Phosphoprotein</keyword>
<dbReference type="InterPro" id="IPR005467">
    <property type="entry name" value="His_kinase_dom"/>
</dbReference>
<name>A0A423UML0_9ACTN</name>
<dbReference type="SUPFAM" id="SSF158472">
    <property type="entry name" value="HAMP domain-like"/>
    <property type="match status" value="1"/>
</dbReference>